<dbReference type="InterPro" id="IPR001128">
    <property type="entry name" value="Cyt_P450"/>
</dbReference>
<dbReference type="Proteomes" id="UP001152798">
    <property type="component" value="Chromosome 4"/>
</dbReference>
<evidence type="ECO:0000256" key="4">
    <source>
        <dbReference type="ARBA" id="ARBA00010617"/>
    </source>
</evidence>
<keyword evidence="7" id="KW-0256">Endoplasmic reticulum</keyword>
<dbReference type="GO" id="GO:0016705">
    <property type="term" value="F:oxidoreductase activity, acting on paired donors, with incorporation or reduction of molecular oxygen"/>
    <property type="evidence" value="ECO:0007669"/>
    <property type="project" value="InterPro"/>
</dbReference>
<dbReference type="GO" id="GO:0020037">
    <property type="term" value="F:heme binding"/>
    <property type="evidence" value="ECO:0007669"/>
    <property type="project" value="InterPro"/>
</dbReference>
<evidence type="ECO:0000256" key="12">
    <source>
        <dbReference type="ARBA" id="ARBA00023136"/>
    </source>
</evidence>
<evidence type="ECO:0000256" key="8">
    <source>
        <dbReference type="ARBA" id="ARBA00022848"/>
    </source>
</evidence>
<evidence type="ECO:0000256" key="6">
    <source>
        <dbReference type="ARBA" id="ARBA00022723"/>
    </source>
</evidence>
<evidence type="ECO:0000256" key="9">
    <source>
        <dbReference type="ARBA" id="ARBA00023002"/>
    </source>
</evidence>
<evidence type="ECO:0000256" key="10">
    <source>
        <dbReference type="ARBA" id="ARBA00023004"/>
    </source>
</evidence>
<dbReference type="InterPro" id="IPR050196">
    <property type="entry name" value="Cytochrome_P450_Monoox"/>
</dbReference>
<keyword evidence="6 13" id="KW-0479">Metal-binding</keyword>
<keyword evidence="5 13" id="KW-0349">Heme</keyword>
<dbReference type="Pfam" id="PF00067">
    <property type="entry name" value="p450"/>
    <property type="match status" value="1"/>
</dbReference>
<dbReference type="PROSITE" id="PS00086">
    <property type="entry name" value="CYTOCHROME_P450"/>
    <property type="match status" value="1"/>
</dbReference>
<evidence type="ECO:0008006" key="17">
    <source>
        <dbReference type="Google" id="ProtNLM"/>
    </source>
</evidence>
<gene>
    <name evidence="15" type="ORF">NEZAVI_LOCUS9511</name>
</gene>
<evidence type="ECO:0000256" key="7">
    <source>
        <dbReference type="ARBA" id="ARBA00022824"/>
    </source>
</evidence>
<organism evidence="15 16">
    <name type="scientific">Nezara viridula</name>
    <name type="common">Southern green stink bug</name>
    <name type="synonym">Cimex viridulus</name>
    <dbReference type="NCBI Taxonomy" id="85310"/>
    <lineage>
        <taxon>Eukaryota</taxon>
        <taxon>Metazoa</taxon>
        <taxon>Ecdysozoa</taxon>
        <taxon>Arthropoda</taxon>
        <taxon>Hexapoda</taxon>
        <taxon>Insecta</taxon>
        <taxon>Pterygota</taxon>
        <taxon>Neoptera</taxon>
        <taxon>Paraneoptera</taxon>
        <taxon>Hemiptera</taxon>
        <taxon>Heteroptera</taxon>
        <taxon>Panheteroptera</taxon>
        <taxon>Pentatomomorpha</taxon>
        <taxon>Pentatomoidea</taxon>
        <taxon>Pentatomidae</taxon>
        <taxon>Pentatominae</taxon>
        <taxon>Nezara</taxon>
    </lineage>
</organism>
<evidence type="ECO:0000313" key="15">
    <source>
        <dbReference type="EMBL" id="CAH1400221.1"/>
    </source>
</evidence>
<dbReference type="GO" id="GO:0005506">
    <property type="term" value="F:iron ion binding"/>
    <property type="evidence" value="ECO:0007669"/>
    <property type="project" value="InterPro"/>
</dbReference>
<dbReference type="InterPro" id="IPR036396">
    <property type="entry name" value="Cyt_P450_sf"/>
</dbReference>
<dbReference type="EMBL" id="OV725080">
    <property type="protein sequence ID" value="CAH1400221.1"/>
    <property type="molecule type" value="Genomic_DNA"/>
</dbReference>
<keyword evidence="8" id="KW-0492">Microsome</keyword>
<evidence type="ECO:0000256" key="2">
    <source>
        <dbReference type="ARBA" id="ARBA00004174"/>
    </source>
</evidence>
<accession>A0A9P0HEL2</accession>
<keyword evidence="10 13" id="KW-0408">Iron</keyword>
<comment type="cofactor">
    <cofactor evidence="1 13">
        <name>heme</name>
        <dbReference type="ChEBI" id="CHEBI:30413"/>
    </cofactor>
</comment>
<evidence type="ECO:0000256" key="3">
    <source>
        <dbReference type="ARBA" id="ARBA00004406"/>
    </source>
</evidence>
<dbReference type="GO" id="GO:0005789">
    <property type="term" value="C:endoplasmic reticulum membrane"/>
    <property type="evidence" value="ECO:0007669"/>
    <property type="project" value="UniProtKB-SubCell"/>
</dbReference>
<dbReference type="Gene3D" id="1.10.630.10">
    <property type="entry name" value="Cytochrome P450"/>
    <property type="match status" value="1"/>
</dbReference>
<keyword evidence="9 14" id="KW-0560">Oxidoreductase</keyword>
<protein>
    <recommendedName>
        <fullName evidence="17">Cytochrome P450</fullName>
    </recommendedName>
</protein>
<dbReference type="AlphaFoldDB" id="A0A9P0HEL2"/>
<evidence type="ECO:0000313" key="16">
    <source>
        <dbReference type="Proteomes" id="UP001152798"/>
    </source>
</evidence>
<evidence type="ECO:0000256" key="1">
    <source>
        <dbReference type="ARBA" id="ARBA00001971"/>
    </source>
</evidence>
<dbReference type="PANTHER" id="PTHR24291">
    <property type="entry name" value="CYTOCHROME P450 FAMILY 4"/>
    <property type="match status" value="1"/>
</dbReference>
<keyword evidence="16" id="KW-1185">Reference proteome</keyword>
<dbReference type="PRINTS" id="PR00385">
    <property type="entry name" value="P450"/>
</dbReference>
<dbReference type="PRINTS" id="PR00463">
    <property type="entry name" value="EP450I"/>
</dbReference>
<sequence>MVAVILCLICVLLVLFVGYLAIYWKPSRLPGPRGLPYFGIAFSMIGITSKDIIHHLMKWFEEYGDIFEFQILGQKYVFVTDPQLLQPILSSNTNITKGRFEYSFFRPMFNDGLIISDGDKWRTRRKLLTPSFHFKILETSIESVGRNTEEFVSHLLKSNGKATEIEDHIYLLTFKIICETAMGVKLNTVDNQQNEYIKASKICHDSTVYRYLRIWLFPDFIYRLCKVGKTFFKCLDVIHNFADQVIKSRKELFIAEKNDFTNKDSKRKAKNTFLDNLLELDDSNPGLFTKSDIREEVDTFMIAGHNPTAAALKFLHFLLANHPDVQEKVHDEQVEIYGDDKRTPTAQDLHKMIYLEMVIKETLRLYPSIPLYSRLLDKDLQIDEKTIIPAGCNVAVFNYCVHRSKKHWDNPEEFVPERFVPGIERHPYSFIPFSAGPRNCIGQKYAMMELKTIMSTLVRQCWLEPVSTSMTLDYGITLSSTEPIIVKVFPRNETQKLVSNE</sequence>
<dbReference type="CDD" id="cd20628">
    <property type="entry name" value="CYP4"/>
    <property type="match status" value="1"/>
</dbReference>
<dbReference type="SUPFAM" id="SSF48264">
    <property type="entry name" value="Cytochrome P450"/>
    <property type="match status" value="1"/>
</dbReference>
<evidence type="ECO:0000256" key="11">
    <source>
        <dbReference type="ARBA" id="ARBA00023033"/>
    </source>
</evidence>
<keyword evidence="12" id="KW-0472">Membrane</keyword>
<evidence type="ECO:0000256" key="14">
    <source>
        <dbReference type="RuleBase" id="RU000461"/>
    </source>
</evidence>
<reference evidence="15" key="1">
    <citation type="submission" date="2022-01" db="EMBL/GenBank/DDBJ databases">
        <authorList>
            <person name="King R."/>
        </authorList>
    </citation>
    <scope>NUCLEOTIDE SEQUENCE</scope>
</reference>
<feature type="binding site" description="axial binding residue" evidence="13">
    <location>
        <position position="440"/>
    </location>
    <ligand>
        <name>heme</name>
        <dbReference type="ChEBI" id="CHEBI:30413"/>
    </ligand>
    <ligandPart>
        <name>Fe</name>
        <dbReference type="ChEBI" id="CHEBI:18248"/>
    </ligandPart>
</feature>
<evidence type="ECO:0000256" key="5">
    <source>
        <dbReference type="ARBA" id="ARBA00022617"/>
    </source>
</evidence>
<dbReference type="InterPro" id="IPR017972">
    <property type="entry name" value="Cyt_P450_CS"/>
</dbReference>
<comment type="subcellular location">
    <subcellularLocation>
        <location evidence="3">Endoplasmic reticulum membrane</location>
        <topology evidence="3">Peripheral membrane protein</topology>
    </subcellularLocation>
    <subcellularLocation>
        <location evidence="2">Microsome membrane</location>
        <topology evidence="2">Peripheral membrane protein</topology>
    </subcellularLocation>
</comment>
<dbReference type="OrthoDB" id="1470350at2759"/>
<dbReference type="GO" id="GO:0004497">
    <property type="term" value="F:monooxygenase activity"/>
    <property type="evidence" value="ECO:0007669"/>
    <property type="project" value="UniProtKB-KW"/>
</dbReference>
<name>A0A9P0HEL2_NEZVI</name>
<comment type="similarity">
    <text evidence="4 14">Belongs to the cytochrome P450 family.</text>
</comment>
<keyword evidence="11 14" id="KW-0503">Monooxygenase</keyword>
<evidence type="ECO:0000256" key="13">
    <source>
        <dbReference type="PIRSR" id="PIRSR602401-1"/>
    </source>
</evidence>
<dbReference type="InterPro" id="IPR002401">
    <property type="entry name" value="Cyt_P450_E_grp-I"/>
</dbReference>
<proteinExistence type="inferred from homology"/>
<dbReference type="PANTHER" id="PTHR24291:SF189">
    <property type="entry name" value="CYTOCHROME P450 4C3-RELATED"/>
    <property type="match status" value="1"/>
</dbReference>